<feature type="domain" description="[Acyl-carrier-protein] S-malonyltransferase-like inserted helical" evidence="1">
    <location>
        <begin position="341"/>
        <end position="419"/>
    </location>
</feature>
<dbReference type="EMBL" id="CP006745">
    <property type="protein sequence ID" value="AHC73491.1"/>
    <property type="molecule type" value="Genomic_DNA"/>
</dbReference>
<dbReference type="InterPro" id="IPR014179">
    <property type="entry name" value="PfaD-like_TIM-barrel"/>
</dbReference>
<dbReference type="PANTHER" id="PTHR32332">
    <property type="entry name" value="2-NITROPROPANE DIOXYGENASE"/>
    <property type="match status" value="1"/>
</dbReference>
<dbReference type="eggNOG" id="COG2070">
    <property type="taxonomic scope" value="Bacteria"/>
</dbReference>
<sequence length="486" mass="53330">MVSDILQYFNCLIPYGGRMSITISPKALGNSNFRNDHGVRLAYVVGGMVKAIGSKSIVERMARAKLLSFFGAGGLSASAIEEAVSGLAARLGTEFPWGVNFLHNFVLPEAEEAVVDILLHHDVRRVEASAFITPTPALARWRLLGLSVTSDGSIRRRHQVMAKLSRGEVAKCFLKPVEPGIVARLLSRGDINDEQAKLAEFVPLCDDIVVEADSGGHTDKRVALALFPVIRRQRDAIVQRFKPASSVRIGLAGGLGSPEAIAAAFMLGADFVMTGSINQATVEAGTSDLAKDMLQKVGPQDCDMAPAGDMFEIGTKIQVLRRGSMFAARGNRLYDLYRSLESLDQISQRERTEIEEKCMGRSLEEVWEETASYYARVAPNELQEAEVNPKKKMAMVFRWYFIHSNRLTLEGDPSKKSNFQIHCGPAMAACNAWLAGTALENWRERHVDDIADKLMNQASSHILDKVMTWGNKTIAGSSIVSPGKQY</sequence>
<dbReference type="SUPFAM" id="SSF51412">
    <property type="entry name" value="Inosine monophosphate dehydrogenase (IMPDH)"/>
    <property type="match status" value="1"/>
</dbReference>
<dbReference type="InterPro" id="IPR013785">
    <property type="entry name" value="Aldolase_TIM"/>
</dbReference>
<proteinExistence type="predicted"/>
<reference evidence="2 3" key="1">
    <citation type="journal article" date="2013" name="PLoS ONE">
        <title>Bacterial endosymbiosis in a chordate host: long-term co-evolution and conservation of secondary metabolism.</title>
        <authorList>
            <person name="Kwan J.C."/>
            <person name="Schmidt E.W."/>
        </authorList>
    </citation>
    <scope>NUCLEOTIDE SEQUENCE [LARGE SCALE GENOMIC DNA]</scope>
    <source>
        <strain evidence="3">faulkneri L5</strain>
    </source>
</reference>
<dbReference type="KEGG" id="efk:P856_262"/>
<name>V9TSC6_9PROT</name>
<dbReference type="Pfam" id="PF21607">
    <property type="entry name" value="FabD_helical_ins"/>
    <property type="match status" value="1"/>
</dbReference>
<dbReference type="Proteomes" id="UP000018700">
    <property type="component" value="Chromosome"/>
</dbReference>
<dbReference type="Gene3D" id="3.20.20.70">
    <property type="entry name" value="Aldolase class I"/>
    <property type="match status" value="2"/>
</dbReference>
<dbReference type="InterPro" id="IPR049489">
    <property type="entry name" value="FabD-like_helical_ins"/>
</dbReference>
<evidence type="ECO:0000259" key="1">
    <source>
        <dbReference type="Pfam" id="PF21607"/>
    </source>
</evidence>
<dbReference type="NCBIfam" id="TIGR02814">
    <property type="entry name" value="pfaD_fam"/>
    <property type="match status" value="1"/>
</dbReference>
<organism evidence="2 3">
    <name type="scientific">Candidatus Endolissoclinum faulkneri L5</name>
    <dbReference type="NCBI Taxonomy" id="1401328"/>
    <lineage>
        <taxon>Bacteria</taxon>
        <taxon>Pseudomonadati</taxon>
        <taxon>Pseudomonadota</taxon>
        <taxon>Alphaproteobacteria</taxon>
        <taxon>Rhodospirillales</taxon>
        <taxon>Rhodospirillaceae</taxon>
        <taxon>Candidatus Endolissoclinum</taxon>
    </lineage>
</organism>
<protein>
    <submittedName>
        <fullName evidence="2">PtzQ</fullName>
    </submittedName>
</protein>
<dbReference type="AlphaFoldDB" id="V9TSC6"/>
<dbReference type="HOGENOM" id="CLU_040029_0_0_5"/>
<accession>V9TSC6</accession>
<evidence type="ECO:0000313" key="3">
    <source>
        <dbReference type="Proteomes" id="UP000018700"/>
    </source>
</evidence>
<dbReference type="STRING" id="1401328.P856_262"/>
<dbReference type="PANTHER" id="PTHR32332:SF20">
    <property type="entry name" value="2-NITROPROPANE DIOXYGENASE-LIKE PROTEIN"/>
    <property type="match status" value="1"/>
</dbReference>
<dbReference type="PATRIC" id="fig|1401328.3.peg.251"/>
<evidence type="ECO:0000313" key="2">
    <source>
        <dbReference type="EMBL" id="AHC73491.1"/>
    </source>
</evidence>
<gene>
    <name evidence="2" type="ORF">P856_262</name>
</gene>
<keyword evidence="3" id="KW-1185">Reference proteome</keyword>